<dbReference type="Proteomes" id="UP000322080">
    <property type="component" value="Unassembled WGS sequence"/>
</dbReference>
<dbReference type="AlphaFoldDB" id="A0A5D0RLC1"/>
<dbReference type="RefSeq" id="WP_148377076.1">
    <property type="nucleotide sequence ID" value="NZ_VSIY01000004.1"/>
</dbReference>
<dbReference type="SUPFAM" id="SSF52096">
    <property type="entry name" value="ClpP/crotonase"/>
    <property type="match status" value="1"/>
</dbReference>
<dbReference type="CDD" id="cd06558">
    <property type="entry name" value="crotonase-like"/>
    <property type="match status" value="1"/>
</dbReference>
<dbReference type="InterPro" id="IPR014748">
    <property type="entry name" value="Enoyl-CoA_hydra_C"/>
</dbReference>
<name>A0A5D0RLC1_9RHOB</name>
<dbReference type="PANTHER" id="PTHR43459:SF1">
    <property type="entry name" value="EG:BACN32G11.4 PROTEIN"/>
    <property type="match status" value="1"/>
</dbReference>
<dbReference type="EMBL" id="VSIY01000004">
    <property type="protein sequence ID" value="TYB82312.1"/>
    <property type="molecule type" value="Genomic_DNA"/>
</dbReference>
<dbReference type="Pfam" id="PF00378">
    <property type="entry name" value="ECH_1"/>
    <property type="match status" value="1"/>
</dbReference>
<dbReference type="InterPro" id="IPR029045">
    <property type="entry name" value="ClpP/crotonase-like_dom_sf"/>
</dbReference>
<dbReference type="Gene3D" id="3.90.226.10">
    <property type="entry name" value="2-enoyl-CoA Hydratase, Chain A, domain 1"/>
    <property type="match status" value="1"/>
</dbReference>
<sequence length="269" mass="28358">MTDTAPDEIVDGLGERRDGATVILTLTNPERRNAFYPEMRRRMVARLGAAHADPEVRAVVLTGAGGHFCTGADLSRIKPSATPPTTLQTRELMKESLQAFRAIATGSKPVIAAVEGDAFGAGCSFALACDFVVAARGARFGLTFARMGLLPDMGMMHSLSERVGRVRARQMMMLGEVVDGAEAAGIGIADRLAETGAALTDALALAARIEDSAPLSVAMIKAVLASDRRGVEAMIGTELDLVPVLAASADFREGIAAFREKRKPRFTGG</sequence>
<protein>
    <submittedName>
        <fullName evidence="3">Enoyl-CoA hydratase/isomerase family protein</fullName>
    </submittedName>
</protein>
<dbReference type="PANTHER" id="PTHR43459">
    <property type="entry name" value="ENOYL-COA HYDRATASE"/>
    <property type="match status" value="1"/>
</dbReference>
<dbReference type="GO" id="GO:0016853">
    <property type="term" value="F:isomerase activity"/>
    <property type="evidence" value="ECO:0007669"/>
    <property type="project" value="UniProtKB-KW"/>
</dbReference>
<keyword evidence="3" id="KW-0413">Isomerase</keyword>
<evidence type="ECO:0000256" key="2">
    <source>
        <dbReference type="RuleBase" id="RU003707"/>
    </source>
</evidence>
<dbReference type="Gene3D" id="1.10.12.10">
    <property type="entry name" value="Lyase 2-enoyl-coa Hydratase, Chain A, domain 2"/>
    <property type="match status" value="1"/>
</dbReference>
<keyword evidence="4" id="KW-1185">Reference proteome</keyword>
<dbReference type="PROSITE" id="PS00166">
    <property type="entry name" value="ENOYL_COA_HYDRATASE"/>
    <property type="match status" value="1"/>
</dbReference>
<reference evidence="3 4" key="1">
    <citation type="submission" date="2019-08" db="EMBL/GenBank/DDBJ databases">
        <title>Identification of a novel species of the genus Boseongicola.</title>
        <authorList>
            <person name="Zhang X.-Q."/>
        </authorList>
    </citation>
    <scope>NUCLEOTIDE SEQUENCE [LARGE SCALE GENOMIC DNA]</scope>
    <source>
        <strain evidence="3 4">HY14</strain>
    </source>
</reference>
<evidence type="ECO:0000256" key="1">
    <source>
        <dbReference type="ARBA" id="ARBA00005254"/>
    </source>
</evidence>
<dbReference type="InterPro" id="IPR001753">
    <property type="entry name" value="Enoyl-CoA_hydra/iso"/>
</dbReference>
<comment type="similarity">
    <text evidence="1 2">Belongs to the enoyl-CoA hydratase/isomerase family.</text>
</comment>
<accession>A0A5D0RLC1</accession>
<proteinExistence type="inferred from homology"/>
<organism evidence="3 4">
    <name type="scientific">Maritimibacter fusiformis</name>
    <dbReference type="NCBI Taxonomy" id="2603819"/>
    <lineage>
        <taxon>Bacteria</taxon>
        <taxon>Pseudomonadati</taxon>
        <taxon>Pseudomonadota</taxon>
        <taxon>Alphaproteobacteria</taxon>
        <taxon>Rhodobacterales</taxon>
        <taxon>Roseobacteraceae</taxon>
        <taxon>Maritimibacter</taxon>
    </lineage>
</organism>
<comment type="caution">
    <text evidence="3">The sequence shown here is derived from an EMBL/GenBank/DDBJ whole genome shotgun (WGS) entry which is preliminary data.</text>
</comment>
<gene>
    <name evidence="3" type="ORF">FVF75_06220</name>
</gene>
<dbReference type="InterPro" id="IPR018376">
    <property type="entry name" value="Enoyl-CoA_hyd/isom_CS"/>
</dbReference>
<evidence type="ECO:0000313" key="3">
    <source>
        <dbReference type="EMBL" id="TYB82312.1"/>
    </source>
</evidence>
<evidence type="ECO:0000313" key="4">
    <source>
        <dbReference type="Proteomes" id="UP000322080"/>
    </source>
</evidence>